<keyword evidence="1" id="KW-0812">Transmembrane</keyword>
<keyword evidence="1" id="KW-0472">Membrane</keyword>
<keyword evidence="1" id="KW-1133">Transmembrane helix</keyword>
<name>A0A1B7MJ48_9AGAM</name>
<feature type="transmembrane region" description="Helical" evidence="1">
    <location>
        <begin position="47"/>
        <end position="71"/>
    </location>
</feature>
<organism evidence="2 3">
    <name type="scientific">Rhizopogon vinicolor AM-OR11-026</name>
    <dbReference type="NCBI Taxonomy" id="1314800"/>
    <lineage>
        <taxon>Eukaryota</taxon>
        <taxon>Fungi</taxon>
        <taxon>Dikarya</taxon>
        <taxon>Basidiomycota</taxon>
        <taxon>Agaricomycotina</taxon>
        <taxon>Agaricomycetes</taxon>
        <taxon>Agaricomycetidae</taxon>
        <taxon>Boletales</taxon>
        <taxon>Suillineae</taxon>
        <taxon>Rhizopogonaceae</taxon>
        <taxon>Rhizopogon</taxon>
    </lineage>
</organism>
<evidence type="ECO:0000256" key="1">
    <source>
        <dbReference type="SAM" id="Phobius"/>
    </source>
</evidence>
<dbReference type="OrthoDB" id="2681754at2759"/>
<evidence type="ECO:0000313" key="2">
    <source>
        <dbReference type="EMBL" id="OAX32625.1"/>
    </source>
</evidence>
<dbReference type="AlphaFoldDB" id="A0A1B7MJ48"/>
<reference evidence="2 3" key="1">
    <citation type="submission" date="2016-06" db="EMBL/GenBank/DDBJ databases">
        <title>Comparative genomics of the ectomycorrhizal sister species Rhizopogon vinicolor and Rhizopogon vesiculosus (Basidiomycota: Boletales) reveals a divergence of the mating type B locus.</title>
        <authorList>
            <consortium name="DOE Joint Genome Institute"/>
            <person name="Mujic A.B."/>
            <person name="Kuo A."/>
            <person name="Tritt A."/>
            <person name="Lipzen A."/>
            <person name="Chen C."/>
            <person name="Johnson J."/>
            <person name="Sharma A."/>
            <person name="Barry K."/>
            <person name="Grigoriev I.V."/>
            <person name="Spatafora J.W."/>
        </authorList>
    </citation>
    <scope>NUCLEOTIDE SEQUENCE [LARGE SCALE GENOMIC DNA]</scope>
    <source>
        <strain evidence="2 3">AM-OR11-026</strain>
    </source>
</reference>
<keyword evidence="3" id="KW-1185">Reference proteome</keyword>
<sequence length="137" mass="15718">MPAIYTSIPVVCYDIFLVVLAAAVLVKHLKERRTIRQRPNTYIITIVRCHIIYFVLNLTNQILLVILWAHIPTPAMSLSELFNDTAPFILAPRLIISIWDTHAHSECAHVSTTFEDCVCWTSPQISEEHEMDFQITV</sequence>
<dbReference type="EMBL" id="KV448958">
    <property type="protein sequence ID" value="OAX32625.1"/>
    <property type="molecule type" value="Genomic_DNA"/>
</dbReference>
<accession>A0A1B7MJ48</accession>
<evidence type="ECO:0000313" key="3">
    <source>
        <dbReference type="Proteomes" id="UP000092154"/>
    </source>
</evidence>
<feature type="transmembrane region" description="Helical" evidence="1">
    <location>
        <begin position="6"/>
        <end position="26"/>
    </location>
</feature>
<dbReference type="Proteomes" id="UP000092154">
    <property type="component" value="Unassembled WGS sequence"/>
</dbReference>
<gene>
    <name evidence="2" type="ORF">K503DRAFT_593199</name>
</gene>
<proteinExistence type="predicted"/>
<protein>
    <submittedName>
        <fullName evidence="2">Uncharacterized protein</fullName>
    </submittedName>
</protein>
<dbReference type="InParanoid" id="A0A1B7MJ48"/>